<dbReference type="AlphaFoldDB" id="A0A9Q1KIK1"/>
<dbReference type="OrthoDB" id="1078367at2759"/>
<proteinExistence type="predicted"/>
<dbReference type="Proteomes" id="UP001153076">
    <property type="component" value="Unassembled WGS sequence"/>
</dbReference>
<dbReference type="GO" id="GO:0042645">
    <property type="term" value="C:mitochondrial nucleoid"/>
    <property type="evidence" value="ECO:0007669"/>
    <property type="project" value="TreeGrafter"/>
</dbReference>
<protein>
    <submittedName>
        <fullName evidence="1">Uncharacterized protein</fullName>
    </submittedName>
</protein>
<accession>A0A9Q1KIK1</accession>
<organism evidence="1 2">
    <name type="scientific">Carnegiea gigantea</name>
    <dbReference type="NCBI Taxonomy" id="171969"/>
    <lineage>
        <taxon>Eukaryota</taxon>
        <taxon>Viridiplantae</taxon>
        <taxon>Streptophyta</taxon>
        <taxon>Embryophyta</taxon>
        <taxon>Tracheophyta</taxon>
        <taxon>Spermatophyta</taxon>
        <taxon>Magnoliopsida</taxon>
        <taxon>eudicotyledons</taxon>
        <taxon>Gunneridae</taxon>
        <taxon>Pentapetalae</taxon>
        <taxon>Caryophyllales</taxon>
        <taxon>Cactineae</taxon>
        <taxon>Cactaceae</taxon>
        <taxon>Cactoideae</taxon>
        <taxon>Echinocereeae</taxon>
        <taxon>Carnegiea</taxon>
    </lineage>
</organism>
<reference evidence="1" key="1">
    <citation type="submission" date="2022-04" db="EMBL/GenBank/DDBJ databases">
        <title>Carnegiea gigantea Genome sequencing and assembly v2.</title>
        <authorList>
            <person name="Copetti D."/>
            <person name="Sanderson M.J."/>
            <person name="Burquez A."/>
            <person name="Wojciechowski M.F."/>
        </authorList>
    </citation>
    <scope>NUCLEOTIDE SEQUENCE</scope>
    <source>
        <strain evidence="1">SGP5-SGP5p</strain>
        <tissue evidence="1">Aerial part</tissue>
    </source>
</reference>
<name>A0A9Q1KIK1_9CARY</name>
<dbReference type="PANTHER" id="PTHR10302">
    <property type="entry name" value="SINGLE-STRANDED DNA-BINDING PROTEIN"/>
    <property type="match status" value="1"/>
</dbReference>
<dbReference type="GO" id="GO:0006264">
    <property type="term" value="P:mitochondrial DNA replication"/>
    <property type="evidence" value="ECO:0007669"/>
    <property type="project" value="TreeGrafter"/>
</dbReference>
<gene>
    <name evidence="1" type="ORF">Cgig2_016982</name>
</gene>
<comment type="caution">
    <text evidence="1">The sequence shown here is derived from an EMBL/GenBank/DDBJ whole genome shotgun (WGS) entry which is preliminary data.</text>
</comment>
<keyword evidence="2" id="KW-1185">Reference proteome</keyword>
<sequence length="215" mass="23873">MIDDIGSCSATELCGKQIFLLLLPCIMEAPIQWEQILLWCVILLTRFLNPCCFCTSQKNPKYPDFKHKDAGEALWIEARYNPSWVKSQLEILDSRMQYVQNQDDNGLFKCLNGERIDGGPIITTYLEGGDPSSFLASETLELLVEEPESSGISGNALLLLAIILVVVDFFSGSLLPGRPNLSSVASRCRSFSYVSDLAIVSESIFFSLKSSLRVC</sequence>
<dbReference type="PANTHER" id="PTHR10302:SF0">
    <property type="entry name" value="SINGLE-STRANDED DNA-BINDING PROTEIN, MITOCHONDRIAL"/>
    <property type="match status" value="1"/>
</dbReference>
<evidence type="ECO:0000313" key="2">
    <source>
        <dbReference type="Proteomes" id="UP001153076"/>
    </source>
</evidence>
<evidence type="ECO:0000313" key="1">
    <source>
        <dbReference type="EMBL" id="KAJ8443499.1"/>
    </source>
</evidence>
<dbReference type="GO" id="GO:0003697">
    <property type="term" value="F:single-stranded DNA binding"/>
    <property type="evidence" value="ECO:0007669"/>
    <property type="project" value="InterPro"/>
</dbReference>
<dbReference type="EMBL" id="JAKOGI010000117">
    <property type="protein sequence ID" value="KAJ8443499.1"/>
    <property type="molecule type" value="Genomic_DNA"/>
</dbReference>
<dbReference type="InterPro" id="IPR011344">
    <property type="entry name" value="ssDNA-bd"/>
</dbReference>